<name>A0A0A1UB22_ENTIV</name>
<accession>A0A0A1UB22</accession>
<dbReference type="Proteomes" id="UP000014680">
    <property type="component" value="Unassembled WGS sequence"/>
</dbReference>
<gene>
    <name evidence="1" type="ORF">EIN_442070</name>
</gene>
<keyword evidence="2" id="KW-1185">Reference proteome</keyword>
<dbReference type="KEGG" id="eiv:EIN_442070"/>
<reference evidence="1 2" key="1">
    <citation type="submission" date="2012-10" db="EMBL/GenBank/DDBJ databases">
        <authorList>
            <person name="Zafar N."/>
            <person name="Inman J."/>
            <person name="Hall N."/>
            <person name="Lorenzi H."/>
            <person name="Caler E."/>
        </authorList>
    </citation>
    <scope>NUCLEOTIDE SEQUENCE [LARGE SCALE GENOMIC DNA]</scope>
    <source>
        <strain evidence="1 2">IP1</strain>
    </source>
</reference>
<dbReference type="AlphaFoldDB" id="A0A0A1UB22"/>
<organism evidence="1 2">
    <name type="scientific">Entamoeba invadens IP1</name>
    <dbReference type="NCBI Taxonomy" id="370355"/>
    <lineage>
        <taxon>Eukaryota</taxon>
        <taxon>Amoebozoa</taxon>
        <taxon>Evosea</taxon>
        <taxon>Archamoebae</taxon>
        <taxon>Mastigamoebida</taxon>
        <taxon>Entamoebidae</taxon>
        <taxon>Entamoeba</taxon>
    </lineage>
</organism>
<evidence type="ECO:0000313" key="2">
    <source>
        <dbReference type="Proteomes" id="UP000014680"/>
    </source>
</evidence>
<dbReference type="RefSeq" id="XP_004259138.1">
    <property type="nucleotide sequence ID" value="XM_004259090.1"/>
</dbReference>
<proteinExistence type="predicted"/>
<dbReference type="GeneID" id="14891346"/>
<sequence>MPCLIVLNVNQSNFSIVNYTGNQLILNDERLQYFACQECSNKVVVLHNSKLYNNKFFLDVQKYTNFNVVQIDMPQIVVFEKNTEVLFEAKMGSLAYTPLFISILKLENDVILRNYSYEIFDFKVTNTDVVVLLGHVGNATFSGMTCKKVVMGNVKLINCINCNIEMLEAKKILKTHLQKV</sequence>
<dbReference type="EMBL" id="KB206373">
    <property type="protein sequence ID" value="ELP92367.1"/>
    <property type="molecule type" value="Genomic_DNA"/>
</dbReference>
<dbReference type="VEuPathDB" id="AmoebaDB:EIN_442070"/>
<evidence type="ECO:0000313" key="1">
    <source>
        <dbReference type="EMBL" id="ELP92367.1"/>
    </source>
</evidence>
<protein>
    <submittedName>
        <fullName evidence="1">Uncharacterized protein</fullName>
    </submittedName>
</protein>